<evidence type="ECO:0000313" key="2">
    <source>
        <dbReference type="Proteomes" id="UP001432166"/>
    </source>
</evidence>
<evidence type="ECO:0000313" key="1">
    <source>
        <dbReference type="EMBL" id="WTP53529.1"/>
    </source>
</evidence>
<accession>A0ABZ1JTU6</accession>
<sequence length="178" mass="19570">MRELVAEVTGRLNALDLPRPCDPDVLLTHLVRVAADMRGREIVLRQEVFPHKTATGLWLVLDAYDIIAVDRRAGPGHKLVIVGHEIWHMLEDDYGSHGDGEVMVAARLLDSDGMGEAVARVLAARSSATFHEGVEQDAERFGLRLGQALKPWLEGQPDQDDCSALARRIGASLGHRVQ</sequence>
<reference evidence="1" key="1">
    <citation type="submission" date="2022-10" db="EMBL/GenBank/DDBJ databases">
        <title>The complete genomes of actinobacterial strains from the NBC collection.</title>
        <authorList>
            <person name="Joergensen T.S."/>
            <person name="Alvarez Arevalo M."/>
            <person name="Sterndorff E.B."/>
            <person name="Faurdal D."/>
            <person name="Vuksanovic O."/>
            <person name="Mourched A.-S."/>
            <person name="Charusanti P."/>
            <person name="Shaw S."/>
            <person name="Blin K."/>
            <person name="Weber T."/>
        </authorList>
    </citation>
    <scope>NUCLEOTIDE SEQUENCE</scope>
    <source>
        <strain evidence="1">NBC_00189</strain>
    </source>
</reference>
<dbReference type="EMBL" id="CP108133">
    <property type="protein sequence ID" value="WTP53529.1"/>
    <property type="molecule type" value="Genomic_DNA"/>
</dbReference>
<proteinExistence type="predicted"/>
<dbReference type="RefSeq" id="WP_328939312.1">
    <property type="nucleotide sequence ID" value="NZ_CP108133.1"/>
</dbReference>
<dbReference type="Proteomes" id="UP001432166">
    <property type="component" value="Chromosome"/>
</dbReference>
<protein>
    <submittedName>
        <fullName evidence="1">Toxin-antitoxin system, toxin component</fullName>
    </submittedName>
</protein>
<organism evidence="1 2">
    <name type="scientific">Streptomyces tauricus</name>
    <dbReference type="NCBI Taxonomy" id="68274"/>
    <lineage>
        <taxon>Bacteria</taxon>
        <taxon>Bacillati</taxon>
        <taxon>Actinomycetota</taxon>
        <taxon>Actinomycetes</taxon>
        <taxon>Kitasatosporales</taxon>
        <taxon>Streptomycetaceae</taxon>
        <taxon>Streptomyces</taxon>
        <taxon>Streptomyces aurantiacus group</taxon>
    </lineage>
</organism>
<gene>
    <name evidence="1" type="ORF">OG288_37545</name>
</gene>
<name>A0ABZ1JTU6_9ACTN</name>
<keyword evidence="2" id="KW-1185">Reference proteome</keyword>